<comment type="caution">
    <text evidence="3">The sequence shown here is derived from an EMBL/GenBank/DDBJ whole genome shotgun (WGS) entry which is preliminary data.</text>
</comment>
<feature type="transmembrane region" description="Helical" evidence="2">
    <location>
        <begin position="20"/>
        <end position="38"/>
    </location>
</feature>
<evidence type="ECO:0000313" key="4">
    <source>
        <dbReference type="Proteomes" id="UP001151760"/>
    </source>
</evidence>
<accession>A0ABQ4Y0E4</accession>
<gene>
    <name evidence="3" type="ORF">Tco_0703338</name>
</gene>
<protein>
    <submittedName>
        <fullName evidence="3">Uncharacterized protein</fullName>
    </submittedName>
</protein>
<evidence type="ECO:0000256" key="1">
    <source>
        <dbReference type="SAM" id="MobiDB-lite"/>
    </source>
</evidence>
<keyword evidence="2" id="KW-0812">Transmembrane</keyword>
<proteinExistence type="predicted"/>
<dbReference type="EMBL" id="BQNB010009938">
    <property type="protein sequence ID" value="GJS70497.1"/>
    <property type="molecule type" value="Genomic_DNA"/>
</dbReference>
<keyword evidence="4" id="KW-1185">Reference proteome</keyword>
<keyword evidence="2" id="KW-0472">Membrane</keyword>
<evidence type="ECO:0000256" key="2">
    <source>
        <dbReference type="SAM" id="Phobius"/>
    </source>
</evidence>
<feature type="region of interest" description="Disordered" evidence="1">
    <location>
        <begin position="79"/>
        <end position="122"/>
    </location>
</feature>
<sequence>MPPIMFNEHLCLQPLLKTLPVNILFTVLIWAIHISIIYQEVLQFGLHIEDTPITYKLPFILSFIQHDVAVGPTIEDTPITQATLHPSNNPVTGEPGSTQSSSGDVSIAEPNQVTQPSDHLRK</sequence>
<evidence type="ECO:0000313" key="3">
    <source>
        <dbReference type="EMBL" id="GJS70497.1"/>
    </source>
</evidence>
<reference evidence="3" key="2">
    <citation type="submission" date="2022-01" db="EMBL/GenBank/DDBJ databases">
        <authorList>
            <person name="Yamashiro T."/>
            <person name="Shiraishi A."/>
            <person name="Satake H."/>
            <person name="Nakayama K."/>
        </authorList>
    </citation>
    <scope>NUCLEOTIDE SEQUENCE</scope>
</reference>
<name>A0ABQ4Y0E4_9ASTR</name>
<keyword evidence="2" id="KW-1133">Transmembrane helix</keyword>
<dbReference type="Proteomes" id="UP001151760">
    <property type="component" value="Unassembled WGS sequence"/>
</dbReference>
<organism evidence="3 4">
    <name type="scientific">Tanacetum coccineum</name>
    <dbReference type="NCBI Taxonomy" id="301880"/>
    <lineage>
        <taxon>Eukaryota</taxon>
        <taxon>Viridiplantae</taxon>
        <taxon>Streptophyta</taxon>
        <taxon>Embryophyta</taxon>
        <taxon>Tracheophyta</taxon>
        <taxon>Spermatophyta</taxon>
        <taxon>Magnoliopsida</taxon>
        <taxon>eudicotyledons</taxon>
        <taxon>Gunneridae</taxon>
        <taxon>Pentapetalae</taxon>
        <taxon>asterids</taxon>
        <taxon>campanulids</taxon>
        <taxon>Asterales</taxon>
        <taxon>Asteraceae</taxon>
        <taxon>Asteroideae</taxon>
        <taxon>Anthemideae</taxon>
        <taxon>Anthemidinae</taxon>
        <taxon>Tanacetum</taxon>
    </lineage>
</organism>
<reference evidence="3" key="1">
    <citation type="journal article" date="2022" name="Int. J. Mol. Sci.">
        <title>Draft Genome of Tanacetum Coccineum: Genomic Comparison of Closely Related Tanacetum-Family Plants.</title>
        <authorList>
            <person name="Yamashiro T."/>
            <person name="Shiraishi A."/>
            <person name="Nakayama K."/>
            <person name="Satake H."/>
        </authorList>
    </citation>
    <scope>NUCLEOTIDE SEQUENCE</scope>
</reference>